<name>A0AAV2L9T0_KNICA</name>
<feature type="compositionally biased region" description="Polar residues" evidence="4">
    <location>
        <begin position="129"/>
        <end position="142"/>
    </location>
</feature>
<dbReference type="InterPro" id="IPR012677">
    <property type="entry name" value="Nucleotide-bd_a/b_plait_sf"/>
</dbReference>
<dbReference type="Pfam" id="PF26088">
    <property type="entry name" value="RRM_LARP4"/>
    <property type="match status" value="1"/>
</dbReference>
<feature type="compositionally biased region" description="Polar residues" evidence="4">
    <location>
        <begin position="1126"/>
        <end position="1143"/>
    </location>
</feature>
<dbReference type="AlphaFoldDB" id="A0AAV2L9T0"/>
<dbReference type="SUPFAM" id="SSF54928">
    <property type="entry name" value="RNA-binding domain, RBD"/>
    <property type="match status" value="1"/>
</dbReference>
<keyword evidence="1" id="KW-0597">Phosphoprotein</keyword>
<dbReference type="InterPro" id="IPR035979">
    <property type="entry name" value="RBD_domain_sf"/>
</dbReference>
<feature type="region of interest" description="Disordered" evidence="4">
    <location>
        <begin position="129"/>
        <end position="170"/>
    </location>
</feature>
<evidence type="ECO:0000313" key="7">
    <source>
        <dbReference type="EMBL" id="CAL1596364.1"/>
    </source>
</evidence>
<dbReference type="Gene3D" id="3.30.70.330">
    <property type="match status" value="1"/>
</dbReference>
<dbReference type="Pfam" id="PF05383">
    <property type="entry name" value="La"/>
    <property type="match status" value="1"/>
</dbReference>
<dbReference type="InterPro" id="IPR036390">
    <property type="entry name" value="WH_DNA-bd_sf"/>
</dbReference>
<evidence type="ECO:0000259" key="5">
    <source>
        <dbReference type="PROSITE" id="PS50102"/>
    </source>
</evidence>
<keyword evidence="2 3" id="KW-0694">RNA-binding</keyword>
<evidence type="ECO:0000313" key="8">
    <source>
        <dbReference type="Proteomes" id="UP001497482"/>
    </source>
</evidence>
<dbReference type="GO" id="GO:0005829">
    <property type="term" value="C:cytosol"/>
    <property type="evidence" value="ECO:0007669"/>
    <property type="project" value="TreeGrafter"/>
</dbReference>
<evidence type="ECO:0000259" key="6">
    <source>
        <dbReference type="PROSITE" id="PS50961"/>
    </source>
</evidence>
<evidence type="ECO:0008006" key="9">
    <source>
        <dbReference type="Google" id="ProtNLM"/>
    </source>
</evidence>
<evidence type="ECO:0000256" key="1">
    <source>
        <dbReference type="ARBA" id="ARBA00022553"/>
    </source>
</evidence>
<proteinExistence type="predicted"/>
<dbReference type="InterPro" id="IPR058699">
    <property type="entry name" value="RRM_LARP4/4B"/>
</dbReference>
<dbReference type="GO" id="GO:0003730">
    <property type="term" value="F:mRNA 3'-UTR binding"/>
    <property type="evidence" value="ECO:0007669"/>
    <property type="project" value="TreeGrafter"/>
</dbReference>
<sequence length="1174" mass="129371">MTDLQGSTETQQVLVPYYYYYPYQGYSRLRGEGGSVHVLLSHWSCPRAPLLSLFCAHRRPLTMGCCYSKELQPPDETSGLLNTPEPITQDRLKQSALGILQHADRIITTPTKHQPQPNGSAQQAILISTGPSKDSHSNSKLNTAPTASAATSAGVEDPTEQAKVQSSTEPTSKGIYTIIYQETLAKDPRRTTDSSSNTPVLRCESVVPQESPRPHGEVCAVTAALGEGFEKRTQTFYSLCSIDADELDPDCPFKSSEKHALLLKDEEPLLNTDVKIREVEVPEVEVPEVEVPEVVVPEVEVPEVVVPEVVVPEVVVPEVEVPEVVVSEVEVPEVVVPEVEVSEAIVPEVVVSEVEFPEVEVAKVEVSEVVVPEVEVSEVVVPEVEVSQVVVPEVEVSEVVVPEVEVSQVVVPEVEVSEVVVPEVVVSEVVVPEVEVSEVVVSEVEVSEVEVSEVEVPEVEVPEVEVPEVEVPEVEVPEVEVSEVEVAEVDPGQIDVHASTPSYEIHCVGASTAPPEEECGMRHMVSELLGDEEHSPLCQLYPHTWIKLGLEQNSGGWAQGLTSPHTPHFSPQPGPLAELLPASVMELQPSMALLGAFPYSTVTPQGGCIWDWHTGNGPVPKTTLNPEAKAWAGASFTFHTDLPELQWDQYSTVLPQHNGLAPDMCLDPMGLCEAVYDPSLQMEAFCSETSVNREAVAPPPKLAPPTVSDAVREQLQSVLESCLTREHLSNDLYLKSQMDSDQYLPISTLISLDKVKCVSTDVELIADILKSLPLVQVAPCGQKFRPQQSRCVVILREIPQSTAVEEVQALFNTDKLPKFQSCEFVSNDNWFVTFESEADAEQAYRYLREEVQEFQGKPLMVRIKAKTMAVMSYGPKPNGFRCVPKETCLEPYSYYPQDCSELPQQLYDCTSTVWTTSELGYQDRQISSDLLHDFVNGASAAAIFRPFNSYKQRRGSRWSQSDQKPDFRSDQRPDFRSERRSDYQAEQRLDHRAENRPERFRGRGRGRRGVRGGRGSDSAECSRRGTFSQRRRENLNSDRCSPPEASAPSPPPELSLTSFPPLSSSSAPPNVKIPEIQSAPPLLQGAWNSSHKLKEEDQRHSSVQSSPESPARSLLSEETKKLSYAQICQKSSRDTSPVSLRNNPQPPTDPTLTQPAGGSTEVFVPSYPGQEPEL</sequence>
<dbReference type="EMBL" id="OZ035843">
    <property type="protein sequence ID" value="CAL1596364.1"/>
    <property type="molecule type" value="Genomic_DNA"/>
</dbReference>
<dbReference type="InterPro" id="IPR036388">
    <property type="entry name" value="WH-like_DNA-bd_sf"/>
</dbReference>
<evidence type="ECO:0000256" key="2">
    <source>
        <dbReference type="ARBA" id="ARBA00022884"/>
    </source>
</evidence>
<dbReference type="GO" id="GO:0010494">
    <property type="term" value="C:cytoplasmic stress granule"/>
    <property type="evidence" value="ECO:0007669"/>
    <property type="project" value="TreeGrafter"/>
</dbReference>
<dbReference type="GO" id="GO:0045727">
    <property type="term" value="P:positive regulation of translation"/>
    <property type="evidence" value="ECO:0007669"/>
    <property type="project" value="TreeGrafter"/>
</dbReference>
<gene>
    <name evidence="7" type="ORF">KC01_LOCUS25059</name>
</gene>
<dbReference type="InterPro" id="IPR045180">
    <property type="entry name" value="La_dom_prot"/>
</dbReference>
<dbReference type="PANTHER" id="PTHR22792:SF43">
    <property type="entry name" value="LA-RELATED PROTEIN 4B"/>
    <property type="match status" value="1"/>
</dbReference>
<feature type="domain" description="HTH La-type RNA-binding" evidence="6">
    <location>
        <begin position="705"/>
        <end position="794"/>
    </location>
</feature>
<protein>
    <recommendedName>
        <fullName evidence="9">HTH La-type RNA-binding domain-containing protein</fullName>
    </recommendedName>
</protein>
<dbReference type="PROSITE" id="PS50961">
    <property type="entry name" value="HTH_LA"/>
    <property type="match status" value="1"/>
</dbReference>
<feature type="domain" description="RRM" evidence="5">
    <location>
        <begin position="791"/>
        <end position="866"/>
    </location>
</feature>
<dbReference type="PANTHER" id="PTHR22792">
    <property type="entry name" value="LUPUS LA PROTEIN-RELATED"/>
    <property type="match status" value="1"/>
</dbReference>
<dbReference type="InterPro" id="IPR000504">
    <property type="entry name" value="RRM_dom"/>
</dbReference>
<evidence type="ECO:0000256" key="4">
    <source>
        <dbReference type="SAM" id="MobiDB-lite"/>
    </source>
</evidence>
<dbReference type="SUPFAM" id="SSF46785">
    <property type="entry name" value="Winged helix' DNA-binding domain"/>
    <property type="match status" value="1"/>
</dbReference>
<keyword evidence="8" id="KW-1185">Reference proteome</keyword>
<reference evidence="7 8" key="1">
    <citation type="submission" date="2024-04" db="EMBL/GenBank/DDBJ databases">
        <authorList>
            <person name="Waldvogel A.-M."/>
            <person name="Schoenle A."/>
        </authorList>
    </citation>
    <scope>NUCLEOTIDE SEQUENCE [LARGE SCALE GENOMIC DNA]</scope>
</reference>
<evidence type="ECO:0000256" key="3">
    <source>
        <dbReference type="PROSITE-ProRule" id="PRU00332"/>
    </source>
</evidence>
<feature type="compositionally biased region" description="Low complexity" evidence="4">
    <location>
        <begin position="143"/>
        <end position="153"/>
    </location>
</feature>
<accession>A0AAV2L9T0</accession>
<feature type="compositionally biased region" description="Basic residues" evidence="4">
    <location>
        <begin position="1002"/>
        <end position="1011"/>
    </location>
</feature>
<dbReference type="Gene3D" id="1.10.10.10">
    <property type="entry name" value="Winged helix-like DNA-binding domain superfamily/Winged helix DNA-binding domain"/>
    <property type="match status" value="1"/>
</dbReference>
<dbReference type="InterPro" id="IPR006630">
    <property type="entry name" value="La_HTH"/>
</dbReference>
<feature type="compositionally biased region" description="Basic and acidic residues" evidence="4">
    <location>
        <begin position="963"/>
        <end position="1001"/>
    </location>
</feature>
<dbReference type="SMART" id="SM00715">
    <property type="entry name" value="LA"/>
    <property type="match status" value="1"/>
</dbReference>
<feature type="region of interest" description="Disordered" evidence="4">
    <location>
        <begin position="953"/>
        <end position="1174"/>
    </location>
</feature>
<organism evidence="7 8">
    <name type="scientific">Knipowitschia caucasica</name>
    <name type="common">Caucasian dwarf goby</name>
    <name type="synonym">Pomatoschistus caucasicus</name>
    <dbReference type="NCBI Taxonomy" id="637954"/>
    <lineage>
        <taxon>Eukaryota</taxon>
        <taxon>Metazoa</taxon>
        <taxon>Chordata</taxon>
        <taxon>Craniata</taxon>
        <taxon>Vertebrata</taxon>
        <taxon>Euteleostomi</taxon>
        <taxon>Actinopterygii</taxon>
        <taxon>Neopterygii</taxon>
        <taxon>Teleostei</taxon>
        <taxon>Neoteleostei</taxon>
        <taxon>Acanthomorphata</taxon>
        <taxon>Gobiaria</taxon>
        <taxon>Gobiiformes</taxon>
        <taxon>Gobioidei</taxon>
        <taxon>Gobiidae</taxon>
        <taxon>Gobiinae</taxon>
        <taxon>Knipowitschia</taxon>
    </lineage>
</organism>
<feature type="compositionally biased region" description="Low complexity" evidence="4">
    <location>
        <begin position="1054"/>
        <end position="1069"/>
    </location>
</feature>
<dbReference type="Proteomes" id="UP001497482">
    <property type="component" value="Chromosome 21"/>
</dbReference>
<dbReference type="PROSITE" id="PS50102">
    <property type="entry name" value="RRM"/>
    <property type="match status" value="1"/>
</dbReference>